<evidence type="ECO:0000313" key="1">
    <source>
        <dbReference type="EMBL" id="KAK3793801.1"/>
    </source>
</evidence>
<evidence type="ECO:0000313" key="2">
    <source>
        <dbReference type="Proteomes" id="UP001283361"/>
    </source>
</evidence>
<dbReference type="Pfam" id="PF13242">
    <property type="entry name" value="Hydrolase_like"/>
    <property type="match status" value="1"/>
</dbReference>
<comment type="caution">
    <text evidence="1">The sequence shown here is derived from an EMBL/GenBank/DDBJ whole genome shotgun (WGS) entry which is preliminary data.</text>
</comment>
<dbReference type="GO" id="GO:0005737">
    <property type="term" value="C:cytoplasm"/>
    <property type="evidence" value="ECO:0007669"/>
    <property type="project" value="TreeGrafter"/>
</dbReference>
<dbReference type="EMBL" id="JAWDGP010001176">
    <property type="protein sequence ID" value="KAK3793801.1"/>
    <property type="molecule type" value="Genomic_DNA"/>
</dbReference>
<evidence type="ECO:0008006" key="3">
    <source>
        <dbReference type="Google" id="ProtNLM"/>
    </source>
</evidence>
<name>A0AAE1E4D5_9GAST</name>
<dbReference type="Proteomes" id="UP001283361">
    <property type="component" value="Unassembled WGS sequence"/>
</dbReference>
<dbReference type="PANTHER" id="PTHR19288:SF93">
    <property type="entry name" value="FI11325P-RELATED"/>
    <property type="match status" value="1"/>
</dbReference>
<dbReference type="InterPro" id="IPR023214">
    <property type="entry name" value="HAD_sf"/>
</dbReference>
<accession>A0AAE1E4D5</accession>
<dbReference type="Pfam" id="PF13344">
    <property type="entry name" value="Hydrolase_6"/>
    <property type="match status" value="1"/>
</dbReference>
<dbReference type="PANTHER" id="PTHR19288">
    <property type="entry name" value="4-NITROPHENYLPHOSPHATASE-RELATED"/>
    <property type="match status" value="1"/>
</dbReference>
<reference evidence="1" key="1">
    <citation type="journal article" date="2023" name="G3 (Bethesda)">
        <title>A reference genome for the long-term kleptoplast-retaining sea slug Elysia crispata morphotype clarki.</title>
        <authorList>
            <person name="Eastman K.E."/>
            <person name="Pendleton A.L."/>
            <person name="Shaikh M.A."/>
            <person name="Suttiyut T."/>
            <person name="Ogas R."/>
            <person name="Tomko P."/>
            <person name="Gavelis G."/>
            <person name="Widhalm J.R."/>
            <person name="Wisecaver J.H."/>
        </authorList>
    </citation>
    <scope>NUCLEOTIDE SEQUENCE</scope>
    <source>
        <strain evidence="1">ECLA1</strain>
    </source>
</reference>
<sequence length="400" mass="44462">MINTLLRQLKSSTSTSRLILGTHLQPSRHITRMAQQITRENAEEILQNVDNFLFDCDGVLWDGNGPIKGSLETVLRLKELGKRVFYVTNNSSQTREHYVKKCSNYGYNAKKDEILCTAWIAAEYLRSANFKDKVYVMGKKESIGEELDAVGIKYTGPGPDPIVGTSYADWLENVKLDPEVKCVLVGFDPDISYMKLIRAASYLKKPDCIYLATNEDSSFPSTNPNISIPGMSQIFFKVKPCALLLQVQCVLVGFDPYISYMKLIRAASYLKKPDCLFLATNRDGSLPVKNANICIPGTGCMVSPVSLASGREPIVMGKPAPNMFEVLRKVHNLDPSRCMMVGDRLDTDILFAKNCGMQSMLVLSGISTVDDIQRPAETAVTIDTRPDFYAENLACLGMFI</sequence>
<dbReference type="SUPFAM" id="SSF56784">
    <property type="entry name" value="HAD-like"/>
    <property type="match status" value="2"/>
</dbReference>
<proteinExistence type="predicted"/>
<dbReference type="InterPro" id="IPR006357">
    <property type="entry name" value="HAD-SF_hydro_IIA"/>
</dbReference>
<dbReference type="AlphaFoldDB" id="A0AAE1E4D5"/>
<gene>
    <name evidence="1" type="ORF">RRG08_061935</name>
</gene>
<keyword evidence="2" id="KW-1185">Reference proteome</keyword>
<protein>
    <recommendedName>
        <fullName evidence="3">Phosphoglycolate phosphatase</fullName>
    </recommendedName>
</protein>
<organism evidence="1 2">
    <name type="scientific">Elysia crispata</name>
    <name type="common">lettuce slug</name>
    <dbReference type="NCBI Taxonomy" id="231223"/>
    <lineage>
        <taxon>Eukaryota</taxon>
        <taxon>Metazoa</taxon>
        <taxon>Spiralia</taxon>
        <taxon>Lophotrochozoa</taxon>
        <taxon>Mollusca</taxon>
        <taxon>Gastropoda</taxon>
        <taxon>Heterobranchia</taxon>
        <taxon>Euthyneura</taxon>
        <taxon>Panpulmonata</taxon>
        <taxon>Sacoglossa</taxon>
        <taxon>Placobranchoidea</taxon>
        <taxon>Plakobranchidae</taxon>
        <taxon>Elysia</taxon>
    </lineage>
</organism>
<dbReference type="InterPro" id="IPR036412">
    <property type="entry name" value="HAD-like_sf"/>
</dbReference>
<dbReference type="GO" id="GO:0016791">
    <property type="term" value="F:phosphatase activity"/>
    <property type="evidence" value="ECO:0007669"/>
    <property type="project" value="TreeGrafter"/>
</dbReference>
<dbReference type="Gene3D" id="3.40.50.1000">
    <property type="entry name" value="HAD superfamily/HAD-like"/>
    <property type="match status" value="3"/>
</dbReference>